<name>A0A1Y5FBF4_9BACT</name>
<comment type="caution">
    <text evidence="1">The sequence shown here is derived from an EMBL/GenBank/DDBJ whole genome shotgun (WGS) entry which is preliminary data.</text>
</comment>
<sequence length="373" mass="43647">MSLEPINEIVNLNLIELSIDEDLIISNFKDNLYSKKSLLNCYQMARRRKLSRTTSYLMHREHVAKNFSFLGEVIFELIESSGFEKLAMPVDALKHKTFKKVLIRIFKTQDIERFGKRVGQGVRKHGTVLLNNLYILSLFYDLTREIDVVLSLDHSREIPFNIIDNSNIRPNNLNWLIDIYDVRRVFKILLTYNDHDALDCIRFVEMIRSEFGYDNQRNIKTPIGKKPKSFKEIHNKLYKKALEVEAIRNAPKDLNQDIIFLEGKEVFEFIIQVPLLSTDLIKTGEILNHCVGTYSESVISKRCQIINLIDLVSRKPVFTIELVLRSIGYEIDQFKGDLNEDEYEGDEGRKYRNKILDLISEEMERDESSVEDE</sequence>
<dbReference type="InterPro" id="IPR025586">
    <property type="entry name" value="PcfJ"/>
</dbReference>
<dbReference type="AlphaFoldDB" id="A0A1Y5FBF4"/>
<evidence type="ECO:0000313" key="1">
    <source>
        <dbReference type="EMBL" id="OUR95736.1"/>
    </source>
</evidence>
<proteinExistence type="predicted"/>
<reference evidence="2" key="1">
    <citation type="journal article" date="2017" name="Proc. Natl. Acad. Sci. U.S.A.">
        <title>Simulation of Deepwater Horizon oil plume reveals substrate specialization within a complex community of hydrocarbon-degraders.</title>
        <authorList>
            <person name="Hu P."/>
            <person name="Dubinsky E.A."/>
            <person name="Probst A.J."/>
            <person name="Wang J."/>
            <person name="Sieber C.M.K."/>
            <person name="Tom L.M."/>
            <person name="Gardinali P."/>
            <person name="Banfield J.F."/>
            <person name="Atlas R.M."/>
            <person name="Andersen G.L."/>
        </authorList>
    </citation>
    <scope>NUCLEOTIDE SEQUENCE [LARGE SCALE GENOMIC DNA]</scope>
</reference>
<organism evidence="1 2">
    <name type="scientific">Halobacteriovorax marinus</name>
    <dbReference type="NCBI Taxonomy" id="97084"/>
    <lineage>
        <taxon>Bacteria</taxon>
        <taxon>Pseudomonadati</taxon>
        <taxon>Bdellovibrionota</taxon>
        <taxon>Bacteriovoracia</taxon>
        <taxon>Bacteriovoracales</taxon>
        <taxon>Halobacteriovoraceae</taxon>
        <taxon>Halobacteriovorax</taxon>
    </lineage>
</organism>
<dbReference type="Proteomes" id="UP000196531">
    <property type="component" value="Unassembled WGS sequence"/>
</dbReference>
<evidence type="ECO:0000313" key="2">
    <source>
        <dbReference type="Proteomes" id="UP000196531"/>
    </source>
</evidence>
<gene>
    <name evidence="1" type="ORF">A9Q84_14640</name>
</gene>
<dbReference type="Pfam" id="PF14284">
    <property type="entry name" value="PcfJ"/>
    <property type="match status" value="1"/>
</dbReference>
<dbReference type="EMBL" id="MAAO01000007">
    <property type="protein sequence ID" value="OUR95736.1"/>
    <property type="molecule type" value="Genomic_DNA"/>
</dbReference>
<protein>
    <submittedName>
        <fullName evidence="1">Uncharacterized protein</fullName>
    </submittedName>
</protein>
<accession>A0A1Y5FBF4</accession>